<keyword evidence="2 3" id="KW-0808">Transferase</keyword>
<comment type="function">
    <text evidence="2">Allosteric enzyme that catalyzes the rate-limiting step in glycogen catabolism, the phosphorolytic cleavage of glycogen to produce glucose-1-phosphate, and plays a central role in maintaining cellular and organismal glucose homeostasis.</text>
</comment>
<gene>
    <name evidence="3" type="ORF">C8F04DRAFT_968862</name>
</gene>
<comment type="catalytic activity">
    <reaction evidence="2">
        <text>[(1-&gt;4)-alpha-D-glucosyl](n) + phosphate = [(1-&gt;4)-alpha-D-glucosyl](n-1) + alpha-D-glucose 1-phosphate</text>
        <dbReference type="Rhea" id="RHEA:41732"/>
        <dbReference type="Rhea" id="RHEA-COMP:9584"/>
        <dbReference type="Rhea" id="RHEA-COMP:9586"/>
        <dbReference type="ChEBI" id="CHEBI:15444"/>
        <dbReference type="ChEBI" id="CHEBI:43474"/>
        <dbReference type="ChEBI" id="CHEBI:58601"/>
        <dbReference type="EC" id="2.4.1.1"/>
    </reaction>
</comment>
<dbReference type="GO" id="GO:0005737">
    <property type="term" value="C:cytoplasm"/>
    <property type="evidence" value="ECO:0007669"/>
    <property type="project" value="TreeGrafter"/>
</dbReference>
<evidence type="ECO:0000256" key="1">
    <source>
        <dbReference type="ARBA" id="ARBA00006047"/>
    </source>
</evidence>
<dbReference type="EC" id="2.4.1.1" evidence="2"/>
<protein>
    <recommendedName>
        <fullName evidence="2">Alpha-1,4 glucan phosphorylase</fullName>
        <ecNumber evidence="2">2.4.1.1</ecNumber>
    </recommendedName>
</protein>
<dbReference type="Proteomes" id="UP001218188">
    <property type="component" value="Unassembled WGS sequence"/>
</dbReference>
<reference evidence="3" key="1">
    <citation type="submission" date="2023-03" db="EMBL/GenBank/DDBJ databases">
        <title>Massive genome expansion in bonnet fungi (Mycena s.s.) driven by repeated elements and novel gene families across ecological guilds.</title>
        <authorList>
            <consortium name="Lawrence Berkeley National Laboratory"/>
            <person name="Harder C.B."/>
            <person name="Miyauchi S."/>
            <person name="Viragh M."/>
            <person name="Kuo A."/>
            <person name="Thoen E."/>
            <person name="Andreopoulos B."/>
            <person name="Lu D."/>
            <person name="Skrede I."/>
            <person name="Drula E."/>
            <person name="Henrissat B."/>
            <person name="Morin E."/>
            <person name="Kohler A."/>
            <person name="Barry K."/>
            <person name="LaButti K."/>
            <person name="Morin E."/>
            <person name="Salamov A."/>
            <person name="Lipzen A."/>
            <person name="Mereny Z."/>
            <person name="Hegedus B."/>
            <person name="Baldrian P."/>
            <person name="Stursova M."/>
            <person name="Weitz H."/>
            <person name="Taylor A."/>
            <person name="Grigoriev I.V."/>
            <person name="Nagy L.G."/>
            <person name="Martin F."/>
            <person name="Kauserud H."/>
        </authorList>
    </citation>
    <scope>NUCLEOTIDE SEQUENCE</scope>
    <source>
        <strain evidence="3">CBHHK200</strain>
    </source>
</reference>
<keyword evidence="2" id="KW-0119">Carbohydrate metabolism</keyword>
<dbReference type="PANTHER" id="PTHR11468">
    <property type="entry name" value="GLYCOGEN PHOSPHORYLASE"/>
    <property type="match status" value="1"/>
</dbReference>
<dbReference type="Gene3D" id="3.40.50.2000">
    <property type="entry name" value="Glycogen Phosphorylase B"/>
    <property type="match status" value="1"/>
</dbReference>
<dbReference type="AlphaFoldDB" id="A0AAD6WUY2"/>
<keyword evidence="4" id="KW-1185">Reference proteome</keyword>
<dbReference type="InterPro" id="IPR000811">
    <property type="entry name" value="Glyco_trans_35"/>
</dbReference>
<accession>A0AAD6WUY2</accession>
<comment type="similarity">
    <text evidence="1 2">Belongs to the glycogen phosphorylase family.</text>
</comment>
<evidence type="ECO:0000256" key="2">
    <source>
        <dbReference type="RuleBase" id="RU000587"/>
    </source>
</evidence>
<sequence length="78" mass="8642">GNYEGAVESSNSAAAITSVLYPNDSTGFGKELRLKQQYFWTAASLADILRRFKNIGKPIQEFPDYVAVQLNDVRVVVC</sequence>
<proteinExistence type="inferred from homology"/>
<feature type="non-terminal residue" evidence="3">
    <location>
        <position position="78"/>
    </location>
</feature>
<dbReference type="Pfam" id="PF00343">
    <property type="entry name" value="Phosphorylase"/>
    <property type="match status" value="1"/>
</dbReference>
<dbReference type="GO" id="GO:0008184">
    <property type="term" value="F:glycogen phosphorylase activity"/>
    <property type="evidence" value="ECO:0007669"/>
    <property type="project" value="InterPro"/>
</dbReference>
<dbReference type="SUPFAM" id="SSF53756">
    <property type="entry name" value="UDP-Glycosyltransferase/glycogen phosphorylase"/>
    <property type="match status" value="1"/>
</dbReference>
<organism evidence="3 4">
    <name type="scientific">Mycena alexandri</name>
    <dbReference type="NCBI Taxonomy" id="1745969"/>
    <lineage>
        <taxon>Eukaryota</taxon>
        <taxon>Fungi</taxon>
        <taxon>Dikarya</taxon>
        <taxon>Basidiomycota</taxon>
        <taxon>Agaricomycotina</taxon>
        <taxon>Agaricomycetes</taxon>
        <taxon>Agaricomycetidae</taxon>
        <taxon>Agaricales</taxon>
        <taxon>Marasmiineae</taxon>
        <taxon>Mycenaceae</taxon>
        <taxon>Mycena</taxon>
    </lineage>
</organism>
<dbReference type="PANTHER" id="PTHR11468:SF3">
    <property type="entry name" value="GLYCOGEN PHOSPHORYLASE, LIVER FORM"/>
    <property type="match status" value="1"/>
</dbReference>
<keyword evidence="2" id="KW-0328">Glycosyltransferase</keyword>
<keyword evidence="2" id="KW-0663">Pyridoxal phosphate</keyword>
<dbReference type="GO" id="GO:0030170">
    <property type="term" value="F:pyridoxal phosphate binding"/>
    <property type="evidence" value="ECO:0007669"/>
    <property type="project" value="TreeGrafter"/>
</dbReference>
<dbReference type="GO" id="GO:0005980">
    <property type="term" value="P:glycogen catabolic process"/>
    <property type="evidence" value="ECO:0007669"/>
    <property type="project" value="TreeGrafter"/>
</dbReference>
<comment type="cofactor">
    <cofactor evidence="2">
        <name>pyridoxal 5'-phosphate</name>
        <dbReference type="ChEBI" id="CHEBI:597326"/>
    </cofactor>
</comment>
<evidence type="ECO:0000313" key="4">
    <source>
        <dbReference type="Proteomes" id="UP001218188"/>
    </source>
</evidence>
<name>A0AAD6WUY2_9AGAR</name>
<comment type="caution">
    <text evidence="3">The sequence shown here is derived from an EMBL/GenBank/DDBJ whole genome shotgun (WGS) entry which is preliminary data.</text>
</comment>
<evidence type="ECO:0000313" key="3">
    <source>
        <dbReference type="EMBL" id="KAJ7024441.1"/>
    </source>
</evidence>
<dbReference type="EMBL" id="JARJCM010000169">
    <property type="protein sequence ID" value="KAJ7024441.1"/>
    <property type="molecule type" value="Genomic_DNA"/>
</dbReference>